<evidence type="ECO:0000313" key="6">
    <source>
        <dbReference type="Proteomes" id="UP000286681"/>
    </source>
</evidence>
<dbReference type="EMBL" id="CP018820">
    <property type="protein sequence ID" value="APR54643.1"/>
    <property type="molecule type" value="Genomic_DNA"/>
</dbReference>
<dbReference type="Proteomes" id="UP000287746">
    <property type="component" value="Unassembled WGS sequence"/>
</dbReference>
<keyword evidence="2" id="KW-0808">Transferase</keyword>
<dbReference type="EMBL" id="QQYZ01000008">
    <property type="protein sequence ID" value="RSY85521.1"/>
    <property type="molecule type" value="Genomic_DNA"/>
</dbReference>
<dbReference type="RefSeq" id="WP_066573149.1">
    <property type="nucleotide sequence ID" value="NZ_CP018820.1"/>
</dbReference>
<dbReference type="Proteomes" id="UP000286681">
    <property type="component" value="Unassembled WGS sequence"/>
</dbReference>
<protein>
    <submittedName>
        <fullName evidence="2 3">N-acetyltransferase</fullName>
    </submittedName>
</protein>
<dbReference type="CDD" id="cd04301">
    <property type="entry name" value="NAT_SF"/>
    <property type="match status" value="1"/>
</dbReference>
<evidence type="ECO:0000259" key="1">
    <source>
        <dbReference type="PROSITE" id="PS51186"/>
    </source>
</evidence>
<dbReference type="KEGG" id="skr:BRX40_21400"/>
<dbReference type="Proteomes" id="UP000185161">
    <property type="component" value="Chromosome"/>
</dbReference>
<reference evidence="2" key="1">
    <citation type="submission" date="2016-12" db="EMBL/GenBank/DDBJ databases">
        <title>Whole genome sequencing of Sphingomonas koreensis.</title>
        <authorList>
            <person name="Conlan S."/>
            <person name="Thomas P.J."/>
            <person name="Mullikin J."/>
            <person name="Palmore T.N."/>
            <person name="Frank K.M."/>
            <person name="Segre J.A."/>
        </authorList>
    </citation>
    <scope>NUCLEOTIDE SEQUENCE</scope>
    <source>
        <strain evidence="2">ABOJV</strain>
    </source>
</reference>
<dbReference type="STRING" id="93064.BRX40_21400"/>
<dbReference type="AlphaFoldDB" id="A0A1L6JFE7"/>
<dbReference type="InterPro" id="IPR000182">
    <property type="entry name" value="GNAT_dom"/>
</dbReference>
<evidence type="ECO:0000313" key="4">
    <source>
        <dbReference type="EMBL" id="RSY85521.1"/>
    </source>
</evidence>
<keyword evidence="5" id="KW-1185">Reference proteome</keyword>
<dbReference type="InterPro" id="IPR016181">
    <property type="entry name" value="Acyl_CoA_acyltransferase"/>
</dbReference>
<sequence>MTDLVFFAVPRGGYDILRRALEEAELPTIDLEQPGRLFFGLSDAAGPIGYVGLEGDSADRLLRSLVVLPSRRGAGHGTTLVRELETILPGEVTRLHLLTDSAAPFFRRLGFADADRAEAPPGIAATEQLASLCPASASYLVKDMQ</sequence>
<gene>
    <name evidence="2" type="ORF">BRX40_21400</name>
    <name evidence="3" type="ORF">CA257_03995</name>
    <name evidence="4" type="ORF">DAH66_10680</name>
</gene>
<proteinExistence type="predicted"/>
<evidence type="ECO:0000313" key="7">
    <source>
        <dbReference type="Proteomes" id="UP000287746"/>
    </source>
</evidence>
<dbReference type="GO" id="GO:0016747">
    <property type="term" value="F:acyltransferase activity, transferring groups other than amino-acyl groups"/>
    <property type="evidence" value="ECO:0007669"/>
    <property type="project" value="InterPro"/>
</dbReference>
<reference evidence="5" key="2">
    <citation type="submission" date="2016-12" db="EMBL/GenBank/DDBJ databases">
        <title>Whole genome sequencing of Sphingomonas sp. ABOJV.</title>
        <authorList>
            <person name="Conlan S."/>
            <person name="Thomas P.J."/>
            <person name="Mullikin J."/>
            <person name="Palmore T.N."/>
            <person name="Frank K.M."/>
            <person name="Segre J.A."/>
        </authorList>
    </citation>
    <scope>NUCLEOTIDE SEQUENCE [LARGE SCALE GENOMIC DNA]</scope>
    <source>
        <strain evidence="5">ABOJV</strain>
    </source>
</reference>
<name>A0A1L6JFE7_9SPHN</name>
<dbReference type="PROSITE" id="PS51186">
    <property type="entry name" value="GNAT"/>
    <property type="match status" value="1"/>
</dbReference>
<dbReference type="SUPFAM" id="SSF55729">
    <property type="entry name" value="Acyl-CoA N-acyltransferases (Nat)"/>
    <property type="match status" value="1"/>
</dbReference>
<dbReference type="GeneID" id="44135126"/>
<reference evidence="6 7" key="3">
    <citation type="submission" date="2018-07" db="EMBL/GenBank/DDBJ databases">
        <title>Genomic and Epidemiologic Investigation of an Indolent Hospital Outbreak.</title>
        <authorList>
            <person name="Johnson R.C."/>
            <person name="Deming C."/>
            <person name="Conlan S."/>
            <person name="Zellmer C.J."/>
            <person name="Michelin A.V."/>
            <person name="Lee-Lin S."/>
            <person name="Thomas P.J."/>
            <person name="Park M."/>
            <person name="Weingarten R.A."/>
            <person name="Less J."/>
            <person name="Dekker J.P."/>
            <person name="Frank K.M."/>
            <person name="Musser K.A."/>
            <person name="Mcquiston J.R."/>
            <person name="Henderson D.K."/>
            <person name="Lau A.F."/>
            <person name="Palmore T.N."/>
            <person name="Segre J.A."/>
        </authorList>
    </citation>
    <scope>NUCLEOTIDE SEQUENCE [LARGE SCALE GENOMIC DNA]</scope>
    <source>
        <strain evidence="4 7">SK-CDC1_0717</strain>
        <strain evidence="3 6">SK-NIH.Env10_0317</strain>
    </source>
</reference>
<organism evidence="2 5">
    <name type="scientific">Sphingomonas koreensis</name>
    <dbReference type="NCBI Taxonomy" id="93064"/>
    <lineage>
        <taxon>Bacteria</taxon>
        <taxon>Pseudomonadati</taxon>
        <taxon>Pseudomonadota</taxon>
        <taxon>Alphaproteobacteria</taxon>
        <taxon>Sphingomonadales</taxon>
        <taxon>Sphingomonadaceae</taxon>
        <taxon>Sphingomonas</taxon>
    </lineage>
</organism>
<dbReference type="EMBL" id="QQWO01000002">
    <property type="protein sequence ID" value="RSV07161.1"/>
    <property type="molecule type" value="Genomic_DNA"/>
</dbReference>
<feature type="domain" description="N-acetyltransferase" evidence="1">
    <location>
        <begin position="1"/>
        <end position="145"/>
    </location>
</feature>
<evidence type="ECO:0000313" key="2">
    <source>
        <dbReference type="EMBL" id="APR54643.1"/>
    </source>
</evidence>
<evidence type="ECO:0000313" key="5">
    <source>
        <dbReference type="Proteomes" id="UP000185161"/>
    </source>
</evidence>
<dbReference type="Gene3D" id="3.40.630.30">
    <property type="match status" value="1"/>
</dbReference>
<accession>A0A1L6JFE7</accession>
<dbReference type="OrthoDB" id="5197788at2"/>
<dbReference type="Pfam" id="PF13508">
    <property type="entry name" value="Acetyltransf_7"/>
    <property type="match status" value="1"/>
</dbReference>
<evidence type="ECO:0000313" key="3">
    <source>
        <dbReference type="EMBL" id="RSV07161.1"/>
    </source>
</evidence>